<feature type="compositionally biased region" description="Low complexity" evidence="1">
    <location>
        <begin position="183"/>
        <end position="194"/>
    </location>
</feature>
<reference evidence="3 4" key="1">
    <citation type="submission" date="2018-06" db="EMBL/GenBank/DDBJ databases">
        <title>Genomic Encyclopedia of Type Strains, Phase III (KMG-III): the genomes of soil and plant-associated and newly described type strains.</title>
        <authorList>
            <person name="Whitman W."/>
        </authorList>
    </citation>
    <scope>NUCLEOTIDE SEQUENCE [LARGE SCALE GENOMIC DNA]</scope>
    <source>
        <strain evidence="3 4">CECT 5889</strain>
    </source>
</reference>
<feature type="signal peptide" evidence="2">
    <location>
        <begin position="1"/>
        <end position="30"/>
    </location>
</feature>
<accession>A0A2V4VDI1</accession>
<dbReference type="AlphaFoldDB" id="A0A2V4VDI1"/>
<dbReference type="RefSeq" id="WP_110922486.1">
    <property type="nucleotide sequence ID" value="NZ_QJSU01000002.1"/>
</dbReference>
<keyword evidence="2" id="KW-0732">Signal</keyword>
<gene>
    <name evidence="3" type="ORF">DFP82_102281</name>
</gene>
<keyword evidence="4" id="KW-1185">Reference proteome</keyword>
<feature type="compositionally biased region" description="Basic residues" evidence="1">
    <location>
        <begin position="195"/>
        <end position="207"/>
    </location>
</feature>
<name>A0A2V4VDI1_9GAMM</name>
<evidence type="ECO:0000313" key="4">
    <source>
        <dbReference type="Proteomes" id="UP000247746"/>
    </source>
</evidence>
<evidence type="ECO:0000313" key="3">
    <source>
        <dbReference type="EMBL" id="PYE40318.1"/>
    </source>
</evidence>
<protein>
    <recommendedName>
        <fullName evidence="5">Tetratricopeptide repeat protein</fullName>
    </recommendedName>
</protein>
<evidence type="ECO:0000256" key="1">
    <source>
        <dbReference type="SAM" id="MobiDB-lite"/>
    </source>
</evidence>
<evidence type="ECO:0000256" key="2">
    <source>
        <dbReference type="SAM" id="SignalP"/>
    </source>
</evidence>
<sequence length="233" mass="25704">MTSIQRSINVSFKLPKALLAGLFIMGSAMSAAHSELVIQEKDPSSSIINQFATLKNADAKSPQLHQLIANLNQRLAVNRNDSLAWEVLAQIYYNNGYHDYAVYAASEAIDQGKSTAELKNILLNSSAIIAQKQLQSGYLNNVDAAFKKEYQHALSKIAGDVYGFNYDESLPKPPKVVRRSVPKKTSSTKKTAAPVKKKTVVKPKRTYVKPVVQKPTPTRSNTPVSTDPFDILR</sequence>
<comment type="caution">
    <text evidence="3">The sequence shown here is derived from an EMBL/GenBank/DDBJ whole genome shotgun (WGS) entry which is preliminary data.</text>
</comment>
<feature type="chain" id="PRO_5016157591" description="Tetratricopeptide repeat protein" evidence="2">
    <location>
        <begin position="31"/>
        <end position="233"/>
    </location>
</feature>
<dbReference type="OrthoDB" id="6657941at2"/>
<proteinExistence type="predicted"/>
<evidence type="ECO:0008006" key="5">
    <source>
        <dbReference type="Google" id="ProtNLM"/>
    </source>
</evidence>
<feature type="region of interest" description="Disordered" evidence="1">
    <location>
        <begin position="175"/>
        <end position="233"/>
    </location>
</feature>
<dbReference type="Proteomes" id="UP000247746">
    <property type="component" value="Unassembled WGS sequence"/>
</dbReference>
<feature type="compositionally biased region" description="Polar residues" evidence="1">
    <location>
        <begin position="215"/>
        <end position="225"/>
    </location>
</feature>
<dbReference type="EMBL" id="QJSU01000002">
    <property type="protein sequence ID" value="PYE40318.1"/>
    <property type="molecule type" value="Genomic_DNA"/>
</dbReference>
<organism evidence="3 4">
    <name type="scientific">Psychrobacter fozii</name>
    <dbReference type="NCBI Taxonomy" id="198480"/>
    <lineage>
        <taxon>Bacteria</taxon>
        <taxon>Pseudomonadati</taxon>
        <taxon>Pseudomonadota</taxon>
        <taxon>Gammaproteobacteria</taxon>
        <taxon>Moraxellales</taxon>
        <taxon>Moraxellaceae</taxon>
        <taxon>Psychrobacter</taxon>
    </lineage>
</organism>